<feature type="repeat" description="ANK" evidence="3">
    <location>
        <begin position="55"/>
        <end position="87"/>
    </location>
</feature>
<proteinExistence type="predicted"/>
<evidence type="ECO:0000256" key="2">
    <source>
        <dbReference type="ARBA" id="ARBA00023043"/>
    </source>
</evidence>
<protein>
    <recommendedName>
        <fullName evidence="6">Ankyrin repeat domain-containing protein</fullName>
    </recommendedName>
</protein>
<evidence type="ECO:0008006" key="6">
    <source>
        <dbReference type="Google" id="ProtNLM"/>
    </source>
</evidence>
<dbReference type="PANTHER" id="PTHR24198:SF165">
    <property type="entry name" value="ANKYRIN REPEAT-CONTAINING PROTEIN-RELATED"/>
    <property type="match status" value="1"/>
</dbReference>
<sequence>MSTPQPNAVSTTRQMTPEEAQEFADQVFDVARNGDASMLVRLLDNDLPPNLRNHKGDTLLILASYHGHLDASRVLLEHGADPDICNDNGHTALAGSGFKGNLAMAKLLLSHGANVEAKSPDGKTALMMAAMFDRTDIVALLLQHGANPQVRDAKGITAFAAAQAMGAKNTSAQLAALMQCDG</sequence>
<dbReference type="Proteomes" id="UP000549250">
    <property type="component" value="Unassembled WGS sequence"/>
</dbReference>
<dbReference type="RefSeq" id="WP_246336047.1">
    <property type="nucleotide sequence ID" value="NZ_JACHXI010000016.1"/>
</dbReference>
<evidence type="ECO:0000313" key="4">
    <source>
        <dbReference type="EMBL" id="MBB3104484.1"/>
    </source>
</evidence>
<dbReference type="PANTHER" id="PTHR24198">
    <property type="entry name" value="ANKYRIN REPEAT AND PROTEIN KINASE DOMAIN-CONTAINING PROTEIN"/>
    <property type="match status" value="1"/>
</dbReference>
<dbReference type="Pfam" id="PF00023">
    <property type="entry name" value="Ank"/>
    <property type="match status" value="1"/>
</dbReference>
<comment type="caution">
    <text evidence="4">The sequence shown here is derived from an EMBL/GenBank/DDBJ whole genome shotgun (WGS) entry which is preliminary data.</text>
</comment>
<dbReference type="EMBL" id="JACHXI010000016">
    <property type="protein sequence ID" value="MBB3104484.1"/>
    <property type="molecule type" value="Genomic_DNA"/>
</dbReference>
<keyword evidence="5" id="KW-1185">Reference proteome</keyword>
<dbReference type="AlphaFoldDB" id="A0A839T8A4"/>
<dbReference type="PROSITE" id="PS50297">
    <property type="entry name" value="ANK_REP_REGION"/>
    <property type="match status" value="3"/>
</dbReference>
<evidence type="ECO:0000256" key="3">
    <source>
        <dbReference type="PROSITE-ProRule" id="PRU00023"/>
    </source>
</evidence>
<name>A0A839T8A4_AZOMA</name>
<evidence type="ECO:0000313" key="5">
    <source>
        <dbReference type="Proteomes" id="UP000549250"/>
    </source>
</evidence>
<dbReference type="Gene3D" id="1.25.40.20">
    <property type="entry name" value="Ankyrin repeat-containing domain"/>
    <property type="match status" value="1"/>
</dbReference>
<dbReference type="SUPFAM" id="SSF48403">
    <property type="entry name" value="Ankyrin repeat"/>
    <property type="match status" value="1"/>
</dbReference>
<reference evidence="4 5" key="1">
    <citation type="submission" date="2020-08" db="EMBL/GenBank/DDBJ databases">
        <title>Genomic Encyclopedia of Type Strains, Phase III (KMG-III): the genomes of soil and plant-associated and newly described type strains.</title>
        <authorList>
            <person name="Whitman W."/>
        </authorList>
    </citation>
    <scope>NUCLEOTIDE SEQUENCE [LARGE SCALE GENOMIC DNA]</scope>
    <source>
        <strain evidence="4 5">CECT 4462</strain>
    </source>
</reference>
<dbReference type="PROSITE" id="PS50088">
    <property type="entry name" value="ANK_REPEAT"/>
    <property type="match status" value="3"/>
</dbReference>
<dbReference type="SMART" id="SM00248">
    <property type="entry name" value="ANK"/>
    <property type="match status" value="3"/>
</dbReference>
<keyword evidence="2 3" id="KW-0040">ANK repeat</keyword>
<evidence type="ECO:0000256" key="1">
    <source>
        <dbReference type="ARBA" id="ARBA00022737"/>
    </source>
</evidence>
<feature type="repeat" description="ANK" evidence="3">
    <location>
        <begin position="121"/>
        <end position="153"/>
    </location>
</feature>
<organism evidence="4 5">
    <name type="scientific">Azomonas macrocytogenes</name>
    <name type="common">Azotobacter macrocytogenes</name>
    <dbReference type="NCBI Taxonomy" id="69962"/>
    <lineage>
        <taxon>Bacteria</taxon>
        <taxon>Pseudomonadati</taxon>
        <taxon>Pseudomonadota</taxon>
        <taxon>Gammaproteobacteria</taxon>
        <taxon>Pseudomonadales</taxon>
        <taxon>Pseudomonadaceae</taxon>
        <taxon>Azomonas</taxon>
    </lineage>
</organism>
<dbReference type="InterPro" id="IPR002110">
    <property type="entry name" value="Ankyrin_rpt"/>
</dbReference>
<dbReference type="InterPro" id="IPR036770">
    <property type="entry name" value="Ankyrin_rpt-contain_sf"/>
</dbReference>
<keyword evidence="1" id="KW-0677">Repeat</keyword>
<dbReference type="PRINTS" id="PR01415">
    <property type="entry name" value="ANKYRIN"/>
</dbReference>
<gene>
    <name evidence="4" type="ORF">FHR87_002904</name>
</gene>
<feature type="repeat" description="ANK" evidence="3">
    <location>
        <begin position="88"/>
        <end position="120"/>
    </location>
</feature>
<accession>A0A839T8A4</accession>
<dbReference type="Pfam" id="PF12796">
    <property type="entry name" value="Ank_2"/>
    <property type="match status" value="1"/>
</dbReference>